<name>A0A2V4KV35_AQUAC</name>
<dbReference type="OrthoDB" id="5509727at2"/>
<protein>
    <recommendedName>
        <fullName evidence="3">DUF429 domain-containing protein</fullName>
    </recommendedName>
</protein>
<dbReference type="InterPro" id="IPR007362">
    <property type="entry name" value="DUF429"/>
</dbReference>
<dbReference type="Pfam" id="PF04250">
    <property type="entry name" value="DUF429"/>
    <property type="match status" value="1"/>
</dbReference>
<evidence type="ECO:0008006" key="3">
    <source>
        <dbReference type="Google" id="ProtNLM"/>
    </source>
</evidence>
<dbReference type="EMBL" id="QJRX01000008">
    <property type="protein sequence ID" value="PYC22004.1"/>
    <property type="molecule type" value="Genomic_DNA"/>
</dbReference>
<dbReference type="Proteomes" id="UP000248146">
    <property type="component" value="Unassembled WGS sequence"/>
</dbReference>
<evidence type="ECO:0000313" key="1">
    <source>
        <dbReference type="EMBL" id="PYC22004.1"/>
    </source>
</evidence>
<gene>
    <name evidence="1" type="ORF">DMO17_16265</name>
</gene>
<dbReference type="RefSeq" id="WP_110683519.1">
    <property type="nucleotide sequence ID" value="NZ_QJRX01000008.1"/>
</dbReference>
<comment type="caution">
    <text evidence="1">The sequence shown here is derived from an EMBL/GenBank/DDBJ whole genome shotgun (WGS) entry which is preliminary data.</text>
</comment>
<evidence type="ECO:0000313" key="2">
    <source>
        <dbReference type="Proteomes" id="UP000248146"/>
    </source>
</evidence>
<proteinExistence type="predicted"/>
<dbReference type="AlphaFoldDB" id="A0A2V4KV35"/>
<sequence>METTRQGPPKAWYLGADLTDRYAKGRRPIDVCGLTPDAAGQFHAEFWQWHWDAPELPVQVDSLLPELRGARLTLIDGPQALALPGQTMRDCERKLAAAGKTPDAPPCSGPYAGFVRSSLELFAALAHAGLRPNTPIAETYPGAVWKRLGTGLAKKSSHDGRRQRRELLERMGVRGLTELPSHDRLDACLCALLAAAHHRPRPGLATVWSGLPLQQDSGGSLREGQILTVCTTGESSMTHAENDNAQMLLDELIASYRAGSPRLHTYKGAYQLLFGHSPQPWSQGHAMRVLALAKATTPRTLEGLGQVQLDCFIVAAKSKRPGKGHWGLQIYDEKQWLQAFHDAELLS</sequence>
<organism evidence="1 2">
    <name type="scientific">Aquipseudomonas alcaligenes</name>
    <name type="common">Pseudomonas alcaligenes</name>
    <dbReference type="NCBI Taxonomy" id="43263"/>
    <lineage>
        <taxon>Bacteria</taxon>
        <taxon>Pseudomonadati</taxon>
        <taxon>Pseudomonadota</taxon>
        <taxon>Gammaproteobacteria</taxon>
        <taxon>Pseudomonadales</taxon>
        <taxon>Pseudomonadaceae</taxon>
        <taxon>Aquipseudomonas</taxon>
    </lineage>
</organism>
<reference evidence="1 2" key="1">
    <citation type="submission" date="2018-06" db="EMBL/GenBank/DDBJ databases">
        <title>Pseudomonas diversity within urban Lake Michigan freshwaters.</title>
        <authorList>
            <person name="Batrich M."/>
            <person name="Hatzopoulos T."/>
            <person name="Putonti C."/>
        </authorList>
    </citation>
    <scope>NUCLEOTIDE SEQUENCE [LARGE SCALE GENOMIC DNA]</scope>
    <source>
        <strain evidence="1 2">MB-090714</strain>
    </source>
</reference>
<accession>A0A2V4KV35</accession>